<gene>
    <name evidence="4" type="ORF">FUAX_17710</name>
</gene>
<evidence type="ECO:0000313" key="5">
    <source>
        <dbReference type="Proteomes" id="UP001348817"/>
    </source>
</evidence>
<dbReference type="Gene3D" id="2.40.170.20">
    <property type="entry name" value="TonB-dependent receptor, beta-barrel domain"/>
    <property type="match status" value="1"/>
</dbReference>
<dbReference type="AlphaFoldDB" id="A0AAU9CSB9"/>
<keyword evidence="3" id="KW-0998">Cell outer membrane</keyword>
<keyword evidence="5" id="KW-1185">Reference proteome</keyword>
<name>A0AAU9CSB9_9BACT</name>
<dbReference type="Proteomes" id="UP001348817">
    <property type="component" value="Chromosome"/>
</dbReference>
<dbReference type="GO" id="GO:0009279">
    <property type="term" value="C:cell outer membrane"/>
    <property type="evidence" value="ECO:0007669"/>
    <property type="project" value="UniProtKB-SubCell"/>
</dbReference>
<dbReference type="Pfam" id="PF13715">
    <property type="entry name" value="CarbopepD_reg_2"/>
    <property type="match status" value="1"/>
</dbReference>
<accession>A0AAU9CSB9</accession>
<organism evidence="4 5">
    <name type="scientific">Fulvitalea axinellae</name>
    <dbReference type="NCBI Taxonomy" id="1182444"/>
    <lineage>
        <taxon>Bacteria</taxon>
        <taxon>Pseudomonadati</taxon>
        <taxon>Bacteroidota</taxon>
        <taxon>Cytophagia</taxon>
        <taxon>Cytophagales</taxon>
        <taxon>Persicobacteraceae</taxon>
        <taxon>Fulvitalea</taxon>
    </lineage>
</organism>
<dbReference type="KEGG" id="fax:FUAX_17710"/>
<keyword evidence="4" id="KW-0675">Receptor</keyword>
<evidence type="ECO:0000256" key="3">
    <source>
        <dbReference type="ARBA" id="ARBA00023237"/>
    </source>
</evidence>
<evidence type="ECO:0000256" key="2">
    <source>
        <dbReference type="ARBA" id="ARBA00023136"/>
    </source>
</evidence>
<dbReference type="SUPFAM" id="SSF49464">
    <property type="entry name" value="Carboxypeptidase regulatory domain-like"/>
    <property type="match status" value="1"/>
</dbReference>
<dbReference type="InterPro" id="IPR036942">
    <property type="entry name" value="Beta-barrel_TonB_sf"/>
</dbReference>
<sequence>MPNIMIKHITLTLFFCFTFLYSFSQTTISGTVKDKAGEPLFGANIFLEGTYDGAGTDNEGRFEFSTGEKGKHILVIRFVGFKEKKVQISIDEKPITKDVILKPDASSLDAVVISAGSMSADDSKRNTILKPLDIVTTAGATGDLYGAIQTLPGTQKVEEDGRLFVRGGDAYETKTFVDGLWVPKPYNSRTPDMPSRGRFSAMMFRGTHFNSGGYSAEYGEALSSTLLLETYDLPERSETGLSFMTHGIGASHKHSGDNYGIIGELNYFNLAPYMNVIPQDVEFDKMPENFQGQLIYRAKTSKTGILKTYFSYQTSKAGVYYNDLDRSEKYKVGLRNNNLYLNANWKEAIGKKWMVYAGLVSAWNTDLLDVENRLEEEKKEFAFQAKLKFEGDLAEGLTLKTGLEHFRNPYRYKYGLPSGYSGDFESKRSFSVLFSETEWWVDNRLAFRAGLRSTLTHSDNKAQFSPRFSAAYKLNAEGQLSLAWGKFRQSPRPIDRIYNSELKTEYAEHYILSYLYSRNKRNLKIEAYAKRYDGLVTFENEKQPDTYSNGGDGYAAGLDVFWHDRQSIKNLEYWISYGYVDTERFYRGFPKKAKPKFASDHNLSVVTKYFVRSIDTQFGLTYSFSSGRPYNHPADDTFNGREAQANHDISLSASYLTEIKGNFTILFVSLRNALALDKVYGYRFSQVPNIHNEYSKEAIVPPARIGVFVGLFVNIAHNKKEAE</sequence>
<protein>
    <submittedName>
        <fullName evidence="4">TonB-dependent receptor</fullName>
    </submittedName>
</protein>
<proteinExistence type="predicted"/>
<reference evidence="4 5" key="1">
    <citation type="submission" date="2021-12" db="EMBL/GenBank/DDBJ databases">
        <title>Genome sequencing of bacteria with rrn-lacking chromosome and rrn-plasmid.</title>
        <authorList>
            <person name="Anda M."/>
            <person name="Iwasaki W."/>
        </authorList>
    </citation>
    <scope>NUCLEOTIDE SEQUENCE [LARGE SCALE GENOMIC DNA]</scope>
    <source>
        <strain evidence="4 5">DSM 100852</strain>
    </source>
</reference>
<dbReference type="SUPFAM" id="SSF56935">
    <property type="entry name" value="Porins"/>
    <property type="match status" value="1"/>
</dbReference>
<comment type="subcellular location">
    <subcellularLocation>
        <location evidence="1">Cell outer membrane</location>
    </subcellularLocation>
</comment>
<dbReference type="Gene3D" id="2.60.40.1120">
    <property type="entry name" value="Carboxypeptidase-like, regulatory domain"/>
    <property type="match status" value="1"/>
</dbReference>
<evidence type="ECO:0000256" key="1">
    <source>
        <dbReference type="ARBA" id="ARBA00004442"/>
    </source>
</evidence>
<dbReference type="InterPro" id="IPR008969">
    <property type="entry name" value="CarboxyPept-like_regulatory"/>
</dbReference>
<dbReference type="EMBL" id="AP025314">
    <property type="protein sequence ID" value="BDD09339.1"/>
    <property type="molecule type" value="Genomic_DNA"/>
</dbReference>
<keyword evidence="2" id="KW-0472">Membrane</keyword>
<evidence type="ECO:0000313" key="4">
    <source>
        <dbReference type="EMBL" id="BDD09339.1"/>
    </source>
</evidence>